<name>A0A1G2MVJ2_9BACT</name>
<comment type="caution">
    <text evidence="1">The sequence shown here is derived from an EMBL/GenBank/DDBJ whole genome shotgun (WGS) entry which is preliminary data.</text>
</comment>
<proteinExistence type="predicted"/>
<accession>A0A1G2MVJ2</accession>
<sequence>MSTGIIISNFHFYASNYAKKKAGSPNPLGNPATVALQRCGVGQTSTKLGYQESNFYARKKWPSKEQLEATLKTRDLVTHLLSCGLALKPHFLYSIMGKISKEF</sequence>
<dbReference type="AlphaFoldDB" id="A0A1G2MVJ2"/>
<protein>
    <submittedName>
        <fullName evidence="1">Uncharacterized protein</fullName>
    </submittedName>
</protein>
<gene>
    <name evidence="1" type="ORF">A3D56_01535</name>
</gene>
<dbReference type="Proteomes" id="UP000177943">
    <property type="component" value="Unassembled WGS sequence"/>
</dbReference>
<evidence type="ECO:0000313" key="1">
    <source>
        <dbReference type="EMBL" id="OHA27880.1"/>
    </source>
</evidence>
<organism evidence="1 2">
    <name type="scientific">Candidatus Taylorbacteria bacterium RIFCSPHIGHO2_02_FULL_45_35</name>
    <dbReference type="NCBI Taxonomy" id="1802311"/>
    <lineage>
        <taxon>Bacteria</taxon>
        <taxon>Candidatus Tayloriibacteriota</taxon>
    </lineage>
</organism>
<dbReference type="EMBL" id="MHRP01000004">
    <property type="protein sequence ID" value="OHA27880.1"/>
    <property type="molecule type" value="Genomic_DNA"/>
</dbReference>
<evidence type="ECO:0000313" key="2">
    <source>
        <dbReference type="Proteomes" id="UP000177943"/>
    </source>
</evidence>
<reference evidence="1 2" key="1">
    <citation type="journal article" date="2016" name="Nat. Commun.">
        <title>Thousands of microbial genomes shed light on interconnected biogeochemical processes in an aquifer system.</title>
        <authorList>
            <person name="Anantharaman K."/>
            <person name="Brown C.T."/>
            <person name="Hug L.A."/>
            <person name="Sharon I."/>
            <person name="Castelle C.J."/>
            <person name="Probst A.J."/>
            <person name="Thomas B.C."/>
            <person name="Singh A."/>
            <person name="Wilkins M.J."/>
            <person name="Karaoz U."/>
            <person name="Brodie E.L."/>
            <person name="Williams K.H."/>
            <person name="Hubbard S.S."/>
            <person name="Banfield J.F."/>
        </authorList>
    </citation>
    <scope>NUCLEOTIDE SEQUENCE [LARGE SCALE GENOMIC DNA]</scope>
</reference>